<name>A0A2P2QAX0_RHIMU</name>
<sequence length="21" mass="2528">MNARVLMHSNHSRFYPRNILA</sequence>
<evidence type="ECO:0000313" key="1">
    <source>
        <dbReference type="EMBL" id="MBX64152.1"/>
    </source>
</evidence>
<dbReference type="EMBL" id="GGEC01083668">
    <property type="protein sequence ID" value="MBX64152.1"/>
    <property type="molecule type" value="Transcribed_RNA"/>
</dbReference>
<dbReference type="AlphaFoldDB" id="A0A2P2QAX0"/>
<accession>A0A2P2QAX0</accession>
<reference evidence="1" key="1">
    <citation type="submission" date="2018-02" db="EMBL/GenBank/DDBJ databases">
        <title>Rhizophora mucronata_Transcriptome.</title>
        <authorList>
            <person name="Meera S.P."/>
            <person name="Sreeshan A."/>
            <person name="Augustine A."/>
        </authorList>
    </citation>
    <scope>NUCLEOTIDE SEQUENCE</scope>
    <source>
        <tissue evidence="1">Leaf</tissue>
    </source>
</reference>
<organism evidence="1">
    <name type="scientific">Rhizophora mucronata</name>
    <name type="common">Asiatic mangrove</name>
    <dbReference type="NCBI Taxonomy" id="61149"/>
    <lineage>
        <taxon>Eukaryota</taxon>
        <taxon>Viridiplantae</taxon>
        <taxon>Streptophyta</taxon>
        <taxon>Embryophyta</taxon>
        <taxon>Tracheophyta</taxon>
        <taxon>Spermatophyta</taxon>
        <taxon>Magnoliopsida</taxon>
        <taxon>eudicotyledons</taxon>
        <taxon>Gunneridae</taxon>
        <taxon>Pentapetalae</taxon>
        <taxon>rosids</taxon>
        <taxon>fabids</taxon>
        <taxon>Malpighiales</taxon>
        <taxon>Rhizophoraceae</taxon>
        <taxon>Rhizophora</taxon>
    </lineage>
</organism>
<proteinExistence type="predicted"/>
<protein>
    <submittedName>
        <fullName evidence="1">Uncharacterized protein</fullName>
    </submittedName>
</protein>